<dbReference type="InterPro" id="IPR021320">
    <property type="entry name" value="DUF2905"/>
</dbReference>
<evidence type="ECO:0000256" key="1">
    <source>
        <dbReference type="SAM" id="Phobius"/>
    </source>
</evidence>
<sequence>MGKSLIVIGLVLILCGVLITYGGKLDFFGKLPGDIVIERENTTFYIPITSCLLISVLLSLLFFLYEKLR</sequence>
<dbReference type="EMBL" id="QREG01000003">
    <property type="protein sequence ID" value="REE01673.1"/>
    <property type="molecule type" value="Genomic_DNA"/>
</dbReference>
<comment type="caution">
    <text evidence="2">The sequence shown here is derived from an EMBL/GenBank/DDBJ whole genome shotgun (WGS) entry which is preliminary data.</text>
</comment>
<dbReference type="PANTHER" id="PTHR36443">
    <property type="entry name" value="BSR5223 PROTEIN"/>
    <property type="match status" value="1"/>
</dbReference>
<proteinExistence type="predicted"/>
<dbReference type="OrthoDB" id="680637at2"/>
<keyword evidence="1" id="KW-1133">Transmembrane helix</keyword>
<name>A0A3D9L837_MARFU</name>
<gene>
    <name evidence="2" type="ORF">C7460_103190</name>
</gene>
<dbReference type="PANTHER" id="PTHR36443:SF1">
    <property type="entry name" value="BSR5223 PROTEIN"/>
    <property type="match status" value="1"/>
</dbReference>
<dbReference type="Proteomes" id="UP000256779">
    <property type="component" value="Unassembled WGS sequence"/>
</dbReference>
<evidence type="ECO:0008006" key="4">
    <source>
        <dbReference type="Google" id="ProtNLM"/>
    </source>
</evidence>
<keyword evidence="1" id="KW-0472">Membrane</keyword>
<organism evidence="2 3">
    <name type="scientific">Marinoscillum furvescens DSM 4134</name>
    <dbReference type="NCBI Taxonomy" id="1122208"/>
    <lineage>
        <taxon>Bacteria</taxon>
        <taxon>Pseudomonadati</taxon>
        <taxon>Bacteroidota</taxon>
        <taxon>Cytophagia</taxon>
        <taxon>Cytophagales</taxon>
        <taxon>Reichenbachiellaceae</taxon>
        <taxon>Marinoscillum</taxon>
    </lineage>
</organism>
<dbReference type="Pfam" id="PF11146">
    <property type="entry name" value="DUF2905"/>
    <property type="match status" value="1"/>
</dbReference>
<accession>A0A3D9L837</accession>
<protein>
    <recommendedName>
        <fullName evidence="4">DUF2905 family protein</fullName>
    </recommendedName>
</protein>
<keyword evidence="3" id="KW-1185">Reference proteome</keyword>
<feature type="transmembrane region" description="Helical" evidence="1">
    <location>
        <begin position="44"/>
        <end position="65"/>
    </location>
</feature>
<dbReference type="AlphaFoldDB" id="A0A3D9L837"/>
<dbReference type="RefSeq" id="WP_115866952.1">
    <property type="nucleotide sequence ID" value="NZ_QREG01000003.1"/>
</dbReference>
<evidence type="ECO:0000313" key="3">
    <source>
        <dbReference type="Proteomes" id="UP000256779"/>
    </source>
</evidence>
<keyword evidence="1" id="KW-0812">Transmembrane</keyword>
<evidence type="ECO:0000313" key="2">
    <source>
        <dbReference type="EMBL" id="REE01673.1"/>
    </source>
</evidence>
<reference evidence="2 3" key="1">
    <citation type="submission" date="2018-07" db="EMBL/GenBank/DDBJ databases">
        <title>Genomic Encyclopedia of Type Strains, Phase IV (KMG-IV): sequencing the most valuable type-strain genomes for metagenomic binning, comparative biology and taxonomic classification.</title>
        <authorList>
            <person name="Goeker M."/>
        </authorList>
    </citation>
    <scope>NUCLEOTIDE SEQUENCE [LARGE SCALE GENOMIC DNA]</scope>
    <source>
        <strain evidence="2 3">DSM 4134</strain>
    </source>
</reference>